<organism evidence="2 3">
    <name type="scientific">Drechslerella dactyloides</name>
    <name type="common">Nematode-trapping fungus</name>
    <name type="synonym">Arthrobotrys dactyloides</name>
    <dbReference type="NCBI Taxonomy" id="74499"/>
    <lineage>
        <taxon>Eukaryota</taxon>
        <taxon>Fungi</taxon>
        <taxon>Dikarya</taxon>
        <taxon>Ascomycota</taxon>
        <taxon>Pezizomycotina</taxon>
        <taxon>Orbiliomycetes</taxon>
        <taxon>Orbiliales</taxon>
        <taxon>Orbiliaceae</taxon>
        <taxon>Drechslerella</taxon>
    </lineage>
</organism>
<feature type="compositionally biased region" description="Polar residues" evidence="1">
    <location>
        <begin position="424"/>
        <end position="435"/>
    </location>
</feature>
<dbReference type="Proteomes" id="UP001221413">
    <property type="component" value="Unassembled WGS sequence"/>
</dbReference>
<keyword evidence="3" id="KW-1185">Reference proteome</keyword>
<gene>
    <name evidence="2" type="ORF">Dda_8818</name>
</gene>
<dbReference type="AlphaFoldDB" id="A0AAD6IRQ2"/>
<feature type="compositionally biased region" description="Polar residues" evidence="1">
    <location>
        <begin position="443"/>
        <end position="452"/>
    </location>
</feature>
<evidence type="ECO:0000256" key="1">
    <source>
        <dbReference type="SAM" id="MobiDB-lite"/>
    </source>
</evidence>
<reference evidence="2" key="1">
    <citation type="submission" date="2023-01" db="EMBL/GenBank/DDBJ databases">
        <title>The chitinases involved in constricting ring structure development in the nematode-trapping fungus Drechslerella dactyloides.</title>
        <authorList>
            <person name="Wang R."/>
            <person name="Zhang L."/>
            <person name="Tang P."/>
            <person name="Li S."/>
            <person name="Liang L."/>
        </authorList>
    </citation>
    <scope>NUCLEOTIDE SEQUENCE</scope>
    <source>
        <strain evidence="2">YMF1.00031</strain>
    </source>
</reference>
<feature type="compositionally biased region" description="Low complexity" evidence="1">
    <location>
        <begin position="453"/>
        <end position="465"/>
    </location>
</feature>
<feature type="compositionally biased region" description="Polar residues" evidence="1">
    <location>
        <begin position="466"/>
        <end position="488"/>
    </location>
</feature>
<comment type="caution">
    <text evidence="2">The sequence shown here is derived from an EMBL/GenBank/DDBJ whole genome shotgun (WGS) entry which is preliminary data.</text>
</comment>
<dbReference type="EMBL" id="JAQGDS010000013">
    <property type="protein sequence ID" value="KAJ6256320.1"/>
    <property type="molecule type" value="Genomic_DNA"/>
</dbReference>
<evidence type="ECO:0008006" key="4">
    <source>
        <dbReference type="Google" id="ProtNLM"/>
    </source>
</evidence>
<protein>
    <recommendedName>
        <fullName evidence="4">RNase III domain-containing protein</fullName>
    </recommendedName>
</protein>
<feature type="region of interest" description="Disordered" evidence="1">
    <location>
        <begin position="424"/>
        <end position="488"/>
    </location>
</feature>
<feature type="compositionally biased region" description="Basic and acidic residues" evidence="1">
    <location>
        <begin position="643"/>
        <end position="665"/>
    </location>
</feature>
<accession>A0AAD6IRQ2</accession>
<dbReference type="GO" id="GO:0006396">
    <property type="term" value="P:RNA processing"/>
    <property type="evidence" value="ECO:0007669"/>
    <property type="project" value="InterPro"/>
</dbReference>
<proteinExistence type="predicted"/>
<feature type="region of interest" description="Disordered" evidence="1">
    <location>
        <begin position="637"/>
        <end position="665"/>
    </location>
</feature>
<feature type="region of interest" description="Disordered" evidence="1">
    <location>
        <begin position="369"/>
        <end position="404"/>
    </location>
</feature>
<dbReference type="SUPFAM" id="SSF69065">
    <property type="entry name" value="RNase III domain-like"/>
    <property type="match status" value="1"/>
</dbReference>
<dbReference type="GO" id="GO:0004525">
    <property type="term" value="F:ribonuclease III activity"/>
    <property type="evidence" value="ECO:0007669"/>
    <property type="project" value="InterPro"/>
</dbReference>
<dbReference type="Gene3D" id="1.10.1520.10">
    <property type="entry name" value="Ribonuclease III domain"/>
    <property type="match status" value="1"/>
</dbReference>
<evidence type="ECO:0000313" key="3">
    <source>
        <dbReference type="Proteomes" id="UP001221413"/>
    </source>
</evidence>
<evidence type="ECO:0000313" key="2">
    <source>
        <dbReference type="EMBL" id="KAJ6256320.1"/>
    </source>
</evidence>
<name>A0AAD6IRQ2_DREDA</name>
<sequence length="871" mass="96039">MSDTLKKALAMNQIEPLIFEKTTAGLAKEIAKVISGPSFEDRRLKYVQSSSSRQVTITKTQLAQVFITIPSSARDIAPGWMERVKIAWETLLPESYNNHFVTRASPREYEGCIKEPDYSSGLVRATFPSLIIEVGLSQSYAKLLKDKDLWLVGSGGQVKAVVLIRVEKFDPITVSLELWKNDSVEKFHSILKVAPGFLLPQIVREDLRASALMDQTGRKPLGVRNLNHVGRFAYNLAVATYLAATWPGNPNLKQLQAVLTADKEIAHLSHRFGLLGATTFPTAAPPTNSHKHNPLVEVFYAWIGAVFTEQGIDAVQDFVHTLIGANMKQILDGVTVAITAIEGAKRKAVLDVEAEAQGGISKGSENVEMHETRKRKARMSLGESIETDLPAAEHRSPVTPKRRKLAAPTSFLYSMKACGIYNRSPNRANATSNRPTIPPAYPSTYSPNPRNDSSSTATSRRPPSAISSKTSSNARPCPGTNSTVPSATSSALFASSNIPRTLWSSDRYRRCRSADDISAEYARLTSLSSIAVSTVLRRERRNSWVAGSCSASDSLVEKGEFSLDRRVECVAGGGVEVFRARVALLRRVVSLAAWRRVRMDDLDDWSRCEVRAARRVCSRSVRAWMAKRMVTASRTWGRSGSRAGRDVVGRDAGREEERMRSDGAERTARALERRVARLPSAFWMRTMLRKKSSSRGFNGWRVNSCPRFFSGCGVSGVAGREYCAQVDSSSSTLDSQVSAICRMLSSRPLMSGRKFRRYHSSFSDTNGFHFSSSSSPIDIPESLLCRFRRRYAFRSATILEYTFSDSSELRETSLKNGRSTDSGSEASPSRLISTEFESIDSTSSSASTLGASCDWTSVVEGEPMVDEAQSR</sequence>
<dbReference type="InterPro" id="IPR036389">
    <property type="entry name" value="RNase_III_sf"/>
</dbReference>